<dbReference type="PRINTS" id="PR00039">
    <property type="entry name" value="HTHLYSR"/>
</dbReference>
<dbReference type="InterPro" id="IPR036388">
    <property type="entry name" value="WH-like_DNA-bd_sf"/>
</dbReference>
<sequence>MMALSMHGVYGSGMEIRHLRHFVAVVDAGNLSKAAERAFISQPALTRSIRNLEDIVGAPLLERRPRGVVPTPAGDTLYAHARLVLNECARAKAEVKAVQGGARGQISIGIAAMFAEHVVDDAIVRLCRAQAPVSIQVTQGFFEEMLTALQAGVLDAVFCNLPSLTLPDDVTVEPLLDIPASIWAGTGTTLPSRGITREDLARQPWAVVDQTHMELFMERFFGDAGLPAPRPLLRTNSIGLIRKLIYRDAFLTLLPDHLMAAQEEEGFARRILVEGVPIVRRAGLIRRATMPNRPALEAFCEELRAACGRSGMHAVHG</sequence>
<dbReference type="KEGG" id="sand:H3309_05000"/>
<reference evidence="6 7" key="1">
    <citation type="submission" date="2020-07" db="EMBL/GenBank/DDBJ databases">
        <title>Complete genome sequence for Sandaracinobacter sp. M6.</title>
        <authorList>
            <person name="Tang Y."/>
            <person name="Liu Q."/>
            <person name="Guo Z."/>
            <person name="Lei P."/>
            <person name="Huang B."/>
        </authorList>
    </citation>
    <scope>NUCLEOTIDE SEQUENCE [LARGE SCALE GENOMIC DNA]</scope>
    <source>
        <strain evidence="6 7">M6</strain>
    </source>
</reference>
<evidence type="ECO:0000256" key="3">
    <source>
        <dbReference type="ARBA" id="ARBA00023125"/>
    </source>
</evidence>
<dbReference type="PANTHER" id="PTHR30419:SF8">
    <property type="entry name" value="NITROGEN ASSIMILATION TRANSCRIPTIONAL ACTIVATOR-RELATED"/>
    <property type="match status" value="1"/>
</dbReference>
<dbReference type="AlphaFoldDB" id="A0A7G5IKE4"/>
<dbReference type="SUPFAM" id="SSF46785">
    <property type="entry name" value="Winged helix' DNA-binding domain"/>
    <property type="match status" value="1"/>
</dbReference>
<dbReference type="EMBL" id="CP059851">
    <property type="protein sequence ID" value="QMW23836.1"/>
    <property type="molecule type" value="Genomic_DNA"/>
</dbReference>
<dbReference type="FunFam" id="1.10.10.10:FF:000001">
    <property type="entry name" value="LysR family transcriptional regulator"/>
    <property type="match status" value="1"/>
</dbReference>
<evidence type="ECO:0000259" key="5">
    <source>
        <dbReference type="PROSITE" id="PS50931"/>
    </source>
</evidence>
<keyword evidence="2" id="KW-0805">Transcription regulation</keyword>
<keyword evidence="4" id="KW-0804">Transcription</keyword>
<evidence type="ECO:0000313" key="6">
    <source>
        <dbReference type="EMBL" id="QMW23836.1"/>
    </source>
</evidence>
<feature type="domain" description="HTH lysR-type" evidence="5">
    <location>
        <begin position="14"/>
        <end position="71"/>
    </location>
</feature>
<proteinExistence type="inferred from homology"/>
<evidence type="ECO:0000313" key="7">
    <source>
        <dbReference type="Proteomes" id="UP000515292"/>
    </source>
</evidence>
<dbReference type="InterPro" id="IPR005119">
    <property type="entry name" value="LysR_subst-bd"/>
</dbReference>
<name>A0A7G5IKE4_9SPHN</name>
<evidence type="ECO:0000256" key="2">
    <source>
        <dbReference type="ARBA" id="ARBA00023015"/>
    </source>
</evidence>
<gene>
    <name evidence="6" type="ORF">H3309_05000</name>
</gene>
<accession>A0A7G5IKE4</accession>
<dbReference type="Gene3D" id="1.10.10.10">
    <property type="entry name" value="Winged helix-like DNA-binding domain superfamily/Winged helix DNA-binding domain"/>
    <property type="match status" value="1"/>
</dbReference>
<keyword evidence="7" id="KW-1185">Reference proteome</keyword>
<dbReference type="Pfam" id="PF00126">
    <property type="entry name" value="HTH_1"/>
    <property type="match status" value="1"/>
</dbReference>
<dbReference type="InterPro" id="IPR050950">
    <property type="entry name" value="HTH-type_LysR_regulators"/>
</dbReference>
<organism evidence="6 7">
    <name type="scientific">Sandaracinobacteroides saxicola</name>
    <dbReference type="NCBI Taxonomy" id="2759707"/>
    <lineage>
        <taxon>Bacteria</taxon>
        <taxon>Pseudomonadati</taxon>
        <taxon>Pseudomonadota</taxon>
        <taxon>Alphaproteobacteria</taxon>
        <taxon>Sphingomonadales</taxon>
        <taxon>Sphingosinicellaceae</taxon>
        <taxon>Sandaracinobacteroides</taxon>
    </lineage>
</organism>
<dbReference type="Gene3D" id="3.40.190.10">
    <property type="entry name" value="Periplasmic binding protein-like II"/>
    <property type="match status" value="2"/>
</dbReference>
<dbReference type="PANTHER" id="PTHR30419">
    <property type="entry name" value="HTH-TYPE TRANSCRIPTIONAL REGULATOR YBHD"/>
    <property type="match status" value="1"/>
</dbReference>
<dbReference type="RefSeq" id="WP_182297659.1">
    <property type="nucleotide sequence ID" value="NZ_CP059851.1"/>
</dbReference>
<dbReference type="GO" id="GO:0003700">
    <property type="term" value="F:DNA-binding transcription factor activity"/>
    <property type="evidence" value="ECO:0007669"/>
    <property type="project" value="InterPro"/>
</dbReference>
<dbReference type="GO" id="GO:0005829">
    <property type="term" value="C:cytosol"/>
    <property type="evidence" value="ECO:0007669"/>
    <property type="project" value="TreeGrafter"/>
</dbReference>
<dbReference type="Proteomes" id="UP000515292">
    <property type="component" value="Chromosome"/>
</dbReference>
<evidence type="ECO:0000256" key="4">
    <source>
        <dbReference type="ARBA" id="ARBA00023163"/>
    </source>
</evidence>
<dbReference type="PROSITE" id="PS50931">
    <property type="entry name" value="HTH_LYSR"/>
    <property type="match status" value="1"/>
</dbReference>
<dbReference type="Pfam" id="PF03466">
    <property type="entry name" value="LysR_substrate"/>
    <property type="match status" value="1"/>
</dbReference>
<comment type="similarity">
    <text evidence="1">Belongs to the LysR transcriptional regulatory family.</text>
</comment>
<evidence type="ECO:0000256" key="1">
    <source>
        <dbReference type="ARBA" id="ARBA00009437"/>
    </source>
</evidence>
<keyword evidence="3" id="KW-0238">DNA-binding</keyword>
<dbReference type="InterPro" id="IPR036390">
    <property type="entry name" value="WH_DNA-bd_sf"/>
</dbReference>
<protein>
    <submittedName>
        <fullName evidence="6">LysR family transcriptional regulator</fullName>
    </submittedName>
</protein>
<dbReference type="InterPro" id="IPR000847">
    <property type="entry name" value="LysR_HTH_N"/>
</dbReference>
<dbReference type="GO" id="GO:0003677">
    <property type="term" value="F:DNA binding"/>
    <property type="evidence" value="ECO:0007669"/>
    <property type="project" value="UniProtKB-KW"/>
</dbReference>
<dbReference type="SUPFAM" id="SSF53850">
    <property type="entry name" value="Periplasmic binding protein-like II"/>
    <property type="match status" value="1"/>
</dbReference>